<evidence type="ECO:0000313" key="9">
    <source>
        <dbReference type="EMBL" id="CAI5728763.1"/>
    </source>
</evidence>
<feature type="repeat" description="HEAT" evidence="6">
    <location>
        <begin position="8"/>
        <end position="46"/>
    </location>
</feature>
<dbReference type="GO" id="GO:0005737">
    <property type="term" value="C:cytoplasm"/>
    <property type="evidence" value="ECO:0007669"/>
    <property type="project" value="UniProtKB-SubCell"/>
</dbReference>
<dbReference type="SUPFAM" id="SSF48371">
    <property type="entry name" value="ARM repeat"/>
    <property type="match status" value="1"/>
</dbReference>
<dbReference type="GO" id="GO:0006606">
    <property type="term" value="P:protein import into nucleus"/>
    <property type="evidence" value="ECO:0007669"/>
    <property type="project" value="InterPro"/>
</dbReference>
<dbReference type="InterPro" id="IPR040122">
    <property type="entry name" value="Importin_beta"/>
</dbReference>
<feature type="region of interest" description="Disordered" evidence="7">
    <location>
        <begin position="202"/>
        <end position="222"/>
    </location>
</feature>
<name>A0AAV0TWT8_9STRA</name>
<protein>
    <recommendedName>
        <fullName evidence="8">Importin subunit beta-1/Transportin-1-like TPR repeats domain-containing protein</fullName>
    </recommendedName>
</protein>
<evidence type="ECO:0000259" key="8">
    <source>
        <dbReference type="Pfam" id="PF25574"/>
    </source>
</evidence>
<dbReference type="PROSITE" id="PS50077">
    <property type="entry name" value="HEAT_REPEAT"/>
    <property type="match status" value="2"/>
</dbReference>
<dbReference type="InterPro" id="IPR021133">
    <property type="entry name" value="HEAT_type_2"/>
</dbReference>
<dbReference type="InterPro" id="IPR011989">
    <property type="entry name" value="ARM-like"/>
</dbReference>
<keyword evidence="2" id="KW-0813">Transport</keyword>
<dbReference type="Gene3D" id="1.25.10.10">
    <property type="entry name" value="Leucine-rich Repeat Variant"/>
    <property type="match status" value="1"/>
</dbReference>
<feature type="compositionally biased region" description="Acidic residues" evidence="7">
    <location>
        <begin position="202"/>
        <end position="215"/>
    </location>
</feature>
<dbReference type="InterPro" id="IPR016024">
    <property type="entry name" value="ARM-type_fold"/>
</dbReference>
<dbReference type="InterPro" id="IPR058584">
    <property type="entry name" value="IMB1_TNPO1-like_TPR"/>
</dbReference>
<feature type="repeat" description="HEAT" evidence="6">
    <location>
        <begin position="49"/>
        <end position="87"/>
    </location>
</feature>
<dbReference type="Proteomes" id="UP001162029">
    <property type="component" value="Unassembled WGS sequence"/>
</dbReference>
<dbReference type="EMBL" id="CANTFM010000716">
    <property type="protein sequence ID" value="CAI5728763.1"/>
    <property type="molecule type" value="Genomic_DNA"/>
</dbReference>
<keyword evidence="10" id="KW-1185">Reference proteome</keyword>
<dbReference type="PANTHER" id="PTHR10527">
    <property type="entry name" value="IMPORTIN BETA"/>
    <property type="match status" value="1"/>
</dbReference>
<comment type="caution">
    <text evidence="9">The sequence shown here is derived from an EMBL/GenBank/DDBJ whole genome shotgun (WGS) entry which is preliminary data.</text>
</comment>
<accession>A0AAV0TWT8</accession>
<evidence type="ECO:0000256" key="3">
    <source>
        <dbReference type="ARBA" id="ARBA00022490"/>
    </source>
</evidence>
<proteinExistence type="predicted"/>
<evidence type="ECO:0000256" key="5">
    <source>
        <dbReference type="ARBA" id="ARBA00022927"/>
    </source>
</evidence>
<feature type="domain" description="Importin subunit beta-1/Transportin-1-like TPR repeats" evidence="8">
    <location>
        <begin position="18"/>
        <end position="139"/>
    </location>
</feature>
<dbReference type="Pfam" id="PF25574">
    <property type="entry name" value="TPR_IMB1"/>
    <property type="match status" value="1"/>
</dbReference>
<keyword evidence="3" id="KW-0963">Cytoplasm</keyword>
<sequence>MCQNINELLPAVYCVAQDTDQHVREAACFALGQFAEFLQPTITDHYTDILPIGLALLDDPSKVIKATALSVLDEITQSMESDQVLPYLDILVTKLVNVLRTGSPQLQKMALDAVGSIAIGAKDAFLPYFPSVAELIQPFWGVTDPKFFFCVVLRSSALATWPPLWARNRGVRAIPGPGCCARCPQAIVGDEGLRVMDDDEDVLEGLNSDDEEDADDHVLRHD</sequence>
<dbReference type="AlphaFoldDB" id="A0AAV0TWT8"/>
<evidence type="ECO:0000256" key="7">
    <source>
        <dbReference type="SAM" id="MobiDB-lite"/>
    </source>
</evidence>
<evidence type="ECO:0000256" key="6">
    <source>
        <dbReference type="PROSITE-ProRule" id="PRU00103"/>
    </source>
</evidence>
<keyword evidence="4" id="KW-0677">Repeat</keyword>
<keyword evidence="5" id="KW-0653">Protein transport</keyword>
<reference evidence="9" key="1">
    <citation type="submission" date="2022-12" db="EMBL/GenBank/DDBJ databases">
        <authorList>
            <person name="Webb A."/>
        </authorList>
    </citation>
    <scope>NUCLEOTIDE SEQUENCE</scope>
    <source>
        <strain evidence="9">Pd1</strain>
    </source>
</reference>
<evidence type="ECO:0000313" key="10">
    <source>
        <dbReference type="Proteomes" id="UP001162029"/>
    </source>
</evidence>
<evidence type="ECO:0000256" key="2">
    <source>
        <dbReference type="ARBA" id="ARBA00022448"/>
    </source>
</evidence>
<evidence type="ECO:0000256" key="4">
    <source>
        <dbReference type="ARBA" id="ARBA00022737"/>
    </source>
</evidence>
<gene>
    <name evidence="9" type="ORF">PDE001_LOCUS4099</name>
</gene>
<evidence type="ECO:0000256" key="1">
    <source>
        <dbReference type="ARBA" id="ARBA00004496"/>
    </source>
</evidence>
<organism evidence="9 10">
    <name type="scientific">Peronospora destructor</name>
    <dbReference type="NCBI Taxonomy" id="86335"/>
    <lineage>
        <taxon>Eukaryota</taxon>
        <taxon>Sar</taxon>
        <taxon>Stramenopiles</taxon>
        <taxon>Oomycota</taxon>
        <taxon>Peronosporomycetes</taxon>
        <taxon>Peronosporales</taxon>
        <taxon>Peronosporaceae</taxon>
        <taxon>Peronospora</taxon>
    </lineage>
</organism>
<comment type="subcellular location">
    <subcellularLocation>
        <location evidence="1">Cytoplasm</location>
    </subcellularLocation>
</comment>